<evidence type="ECO:0000313" key="3">
    <source>
        <dbReference type="Proteomes" id="UP000309061"/>
    </source>
</evidence>
<dbReference type="KEGG" id="mhey:H2LOC_021205"/>
<dbReference type="RefSeq" id="WP_136498212.1">
    <property type="nucleotide sequence ID" value="NZ_CP046053.1"/>
</dbReference>
<keyword evidence="3" id="KW-1185">Reference proteome</keyword>
<geneLocation type="plasmid" evidence="2">
    <name>unnamed1</name>
</geneLocation>
<name>A0A6B8KMD5_9HYPH</name>
<dbReference type="AlphaFoldDB" id="A0A6B8KMD5"/>
<dbReference type="Proteomes" id="UP000309061">
    <property type="component" value="Plasmid unnamed1"/>
</dbReference>
<dbReference type="Pfam" id="PF08401">
    <property type="entry name" value="ArdcN"/>
    <property type="match status" value="1"/>
</dbReference>
<organism evidence="2 3">
    <name type="scientific">Methylocystis heyeri</name>
    <dbReference type="NCBI Taxonomy" id="391905"/>
    <lineage>
        <taxon>Bacteria</taxon>
        <taxon>Pseudomonadati</taxon>
        <taxon>Pseudomonadota</taxon>
        <taxon>Alphaproteobacteria</taxon>
        <taxon>Hyphomicrobiales</taxon>
        <taxon>Methylocystaceae</taxon>
        <taxon>Methylocystis</taxon>
    </lineage>
</organism>
<proteinExistence type="predicted"/>
<accession>A0A6B8KMD5</accession>
<evidence type="ECO:0000313" key="2">
    <source>
        <dbReference type="EMBL" id="QGM48315.1"/>
    </source>
</evidence>
<reference evidence="2 3" key="1">
    <citation type="submission" date="2019-11" db="EMBL/GenBank/DDBJ databases">
        <title>The genome sequence of Methylocystis heyeri.</title>
        <authorList>
            <person name="Oshkin I.Y."/>
            <person name="Miroshnikov K."/>
            <person name="Dedysh S.N."/>
        </authorList>
    </citation>
    <scope>NUCLEOTIDE SEQUENCE [LARGE SCALE GENOMIC DNA]</scope>
    <source>
        <strain evidence="2 3">H2</strain>
        <plasmid evidence="2 3">unnamed1</plasmid>
    </source>
</reference>
<gene>
    <name evidence="2" type="ORF">H2LOC_021205</name>
</gene>
<keyword evidence="2" id="KW-0614">Plasmid</keyword>
<dbReference type="EMBL" id="CP046053">
    <property type="protein sequence ID" value="QGM48315.1"/>
    <property type="molecule type" value="Genomic_DNA"/>
</dbReference>
<dbReference type="OrthoDB" id="9792687at2"/>
<protein>
    <submittedName>
        <fullName evidence="2">DUF1738 domain-containing protein</fullName>
    </submittedName>
</protein>
<dbReference type="InterPro" id="IPR013610">
    <property type="entry name" value="ArdC_N"/>
</dbReference>
<sequence length="96" mass="11161">MAAQALGYESHEWATFKQWQERGARVRKAAKGTPIDFYKNLLVDAREEGLFEVRRRPRKMEVLNTDFGRLARWFSPGRGCWELPTPSSRNPLIPVN</sequence>
<dbReference type="GO" id="GO:0003697">
    <property type="term" value="F:single-stranded DNA binding"/>
    <property type="evidence" value="ECO:0007669"/>
    <property type="project" value="InterPro"/>
</dbReference>
<feature type="domain" description="N-terminal" evidence="1">
    <location>
        <begin position="1"/>
        <end position="48"/>
    </location>
</feature>
<evidence type="ECO:0000259" key="1">
    <source>
        <dbReference type="Pfam" id="PF08401"/>
    </source>
</evidence>